<evidence type="ECO:0000313" key="3">
    <source>
        <dbReference type="Proteomes" id="UP001165085"/>
    </source>
</evidence>
<comment type="caution">
    <text evidence="2">The sequence shown here is derived from an EMBL/GenBank/DDBJ whole genome shotgun (WGS) entry which is preliminary data.</text>
</comment>
<evidence type="ECO:0000313" key="2">
    <source>
        <dbReference type="EMBL" id="GMH60540.1"/>
    </source>
</evidence>
<organism evidence="2 3">
    <name type="scientific">Triparma strigata</name>
    <dbReference type="NCBI Taxonomy" id="1606541"/>
    <lineage>
        <taxon>Eukaryota</taxon>
        <taxon>Sar</taxon>
        <taxon>Stramenopiles</taxon>
        <taxon>Ochrophyta</taxon>
        <taxon>Bolidophyceae</taxon>
        <taxon>Parmales</taxon>
        <taxon>Triparmaceae</taxon>
        <taxon>Triparma</taxon>
    </lineage>
</organism>
<accession>A0A9W7A0D7</accession>
<name>A0A9W7A0D7_9STRA</name>
<feature type="chain" id="PRO_5040959480" evidence="1">
    <location>
        <begin position="19"/>
        <end position="450"/>
    </location>
</feature>
<dbReference type="Proteomes" id="UP001165085">
    <property type="component" value="Unassembled WGS sequence"/>
</dbReference>
<evidence type="ECO:0000256" key="1">
    <source>
        <dbReference type="SAM" id="SignalP"/>
    </source>
</evidence>
<protein>
    <submittedName>
        <fullName evidence="2">Uncharacterized protein</fullName>
    </submittedName>
</protein>
<feature type="signal peptide" evidence="1">
    <location>
        <begin position="1"/>
        <end position="18"/>
    </location>
</feature>
<dbReference type="PANTHER" id="PTHR35190:SF1">
    <property type="entry name" value="PEPTIDASE C45 HYDROLASE DOMAIN-CONTAINING PROTEIN"/>
    <property type="match status" value="1"/>
</dbReference>
<dbReference type="PANTHER" id="PTHR35190">
    <property type="entry name" value="PROTEIN DCD1B"/>
    <property type="match status" value="1"/>
</dbReference>
<dbReference type="InterPro" id="IPR047803">
    <property type="entry name" value="DCD1A/B-like"/>
</dbReference>
<reference evidence="3" key="1">
    <citation type="journal article" date="2023" name="Commun. Biol.">
        <title>Genome analysis of Parmales, the sister group of diatoms, reveals the evolutionary specialization of diatoms from phago-mixotrophs to photoautotrophs.</title>
        <authorList>
            <person name="Ban H."/>
            <person name="Sato S."/>
            <person name="Yoshikawa S."/>
            <person name="Yamada K."/>
            <person name="Nakamura Y."/>
            <person name="Ichinomiya M."/>
            <person name="Sato N."/>
            <person name="Blanc-Mathieu R."/>
            <person name="Endo H."/>
            <person name="Kuwata A."/>
            <person name="Ogata H."/>
        </authorList>
    </citation>
    <scope>NUCLEOTIDE SEQUENCE [LARGE SCALE GENOMIC DNA]</scope>
    <source>
        <strain evidence="3">NIES 3701</strain>
    </source>
</reference>
<dbReference type="Gene3D" id="3.60.60.10">
    <property type="entry name" value="Penicillin V Acylase, Chain A"/>
    <property type="match status" value="1"/>
</dbReference>
<dbReference type="AlphaFoldDB" id="A0A9W7A0D7"/>
<proteinExistence type="predicted"/>
<sequence length="450" mass="49432">MNLKAPFLFLTLLLPTSAIPTTYSAADYTSWDSSDTIGSSKLGKINVPLDDGSSIDISRLDLVGSPRERGYAAGALLADDVIEFIDVKLNQYFSDELLNLDISTLPEKLQDILEPIIEKGAEVAPEVFWAAMSFVWEKEKSFVPDAILEEMNGMGEGICAGLTSRSGDECSAVEMSLKIKHINMLPELIRMACTAFGAWGTATPDGNLIQLRALDFGGGPFANYTVLSVHRPPPPSQAFASLSFPGFVGVVTGVSQKGIGVSEKVWMTYDKRSIQPGSYDGLADVLVIRNILENASTKEEAEEYLSNVDRTWSIWLGIGDYASQKFDLVGYKQDSSTVYTDSTINVETGQDYIQDVCYVDKHPQPSHATDLPELLKSYHGNITFTAVQDIVQKHQTGDLHWASYDFEARTMLVAIGRIDGEGKYGEDGVVWQANNRPAVMFYLDDLWNGV</sequence>
<keyword evidence="1" id="KW-0732">Signal</keyword>
<keyword evidence="3" id="KW-1185">Reference proteome</keyword>
<dbReference type="OrthoDB" id="189997at2759"/>
<gene>
    <name evidence="2" type="ORF">TrST_g7519</name>
</gene>
<dbReference type="EMBL" id="BRXY01000066">
    <property type="protein sequence ID" value="GMH60540.1"/>
    <property type="molecule type" value="Genomic_DNA"/>
</dbReference>